<accession>A0A319D241</accession>
<dbReference type="Proteomes" id="UP000247810">
    <property type="component" value="Unassembled WGS sequence"/>
</dbReference>
<sequence length="100" mass="10705">MKQVVKRSRRGCLLLVSTRRLGKGAVLPGRRSATGPVTALLQLPPRLALALALSLQHRCSDPGRAWTRSLLSIETRNALLRCRGGMNACIGSPVTSTNSS</sequence>
<dbReference type="VEuPathDB" id="FungiDB:BO71DRAFT_56403"/>
<dbReference type="EMBL" id="KZ825954">
    <property type="protein sequence ID" value="PYH91169.1"/>
    <property type="molecule type" value="Genomic_DNA"/>
</dbReference>
<gene>
    <name evidence="1" type="ORF">BO71DRAFT_56403</name>
</gene>
<reference evidence="1 2" key="1">
    <citation type="submission" date="2018-02" db="EMBL/GenBank/DDBJ databases">
        <title>The genomes of Aspergillus section Nigri reveals drivers in fungal speciation.</title>
        <authorList>
            <consortium name="DOE Joint Genome Institute"/>
            <person name="Vesth T.C."/>
            <person name="Nybo J."/>
            <person name="Theobald S."/>
            <person name="Brandl J."/>
            <person name="Frisvad J.C."/>
            <person name="Nielsen K.F."/>
            <person name="Lyhne E.K."/>
            <person name="Kogle M.E."/>
            <person name="Kuo A."/>
            <person name="Riley R."/>
            <person name="Clum A."/>
            <person name="Nolan M."/>
            <person name="Lipzen A."/>
            <person name="Salamov A."/>
            <person name="Henrissat B."/>
            <person name="Wiebenga A."/>
            <person name="De vries R.P."/>
            <person name="Grigoriev I.V."/>
            <person name="Mortensen U.H."/>
            <person name="Andersen M.R."/>
            <person name="Baker S.E."/>
        </authorList>
    </citation>
    <scope>NUCLEOTIDE SEQUENCE [LARGE SCALE GENOMIC DNA]</scope>
    <source>
        <strain evidence="1 2">CBS 707.79</strain>
    </source>
</reference>
<organism evidence="1 2">
    <name type="scientific">Aspergillus ellipticus CBS 707.79</name>
    <dbReference type="NCBI Taxonomy" id="1448320"/>
    <lineage>
        <taxon>Eukaryota</taxon>
        <taxon>Fungi</taxon>
        <taxon>Dikarya</taxon>
        <taxon>Ascomycota</taxon>
        <taxon>Pezizomycotina</taxon>
        <taxon>Eurotiomycetes</taxon>
        <taxon>Eurotiomycetidae</taxon>
        <taxon>Eurotiales</taxon>
        <taxon>Aspergillaceae</taxon>
        <taxon>Aspergillus</taxon>
        <taxon>Aspergillus subgen. Circumdati</taxon>
    </lineage>
</organism>
<protein>
    <submittedName>
        <fullName evidence="1">Uncharacterized protein</fullName>
    </submittedName>
</protein>
<name>A0A319D241_9EURO</name>
<evidence type="ECO:0000313" key="1">
    <source>
        <dbReference type="EMBL" id="PYH91169.1"/>
    </source>
</evidence>
<proteinExistence type="predicted"/>
<evidence type="ECO:0000313" key="2">
    <source>
        <dbReference type="Proteomes" id="UP000247810"/>
    </source>
</evidence>
<dbReference type="AlphaFoldDB" id="A0A319D241"/>
<keyword evidence="2" id="KW-1185">Reference proteome</keyword>